<dbReference type="InterPro" id="IPR010730">
    <property type="entry name" value="HET"/>
</dbReference>
<feature type="non-terminal residue" evidence="2">
    <location>
        <position position="1"/>
    </location>
</feature>
<dbReference type="GeneID" id="28818319"/>
<name>A0A194WZ80_MOLSC</name>
<evidence type="ECO:0000313" key="2">
    <source>
        <dbReference type="EMBL" id="KUJ12902.1"/>
    </source>
</evidence>
<protein>
    <recommendedName>
        <fullName evidence="1">Heterokaryon incompatibility domain-containing protein</fullName>
    </recommendedName>
</protein>
<dbReference type="InterPro" id="IPR052895">
    <property type="entry name" value="HetReg/Transcr_Mod"/>
</dbReference>
<dbReference type="AlphaFoldDB" id="A0A194WZ80"/>
<evidence type="ECO:0000313" key="3">
    <source>
        <dbReference type="Proteomes" id="UP000070700"/>
    </source>
</evidence>
<sequence>EKKNYVAISYTWGEHPNKSKSLFLDGSVFPCTEATYNALYQVSSMWTSPLIWIDYVCIDQYNDTEKGGQLQLMRYIYSRAEEVRV</sequence>
<dbReference type="Pfam" id="PF06985">
    <property type="entry name" value="HET"/>
    <property type="match status" value="1"/>
</dbReference>
<dbReference type="PANTHER" id="PTHR24148:SF73">
    <property type="entry name" value="HET DOMAIN PROTEIN (AFU_ORTHOLOGUE AFUA_8G01020)"/>
    <property type="match status" value="1"/>
</dbReference>
<dbReference type="InParanoid" id="A0A194WZ80"/>
<keyword evidence="3" id="KW-1185">Reference proteome</keyword>
<dbReference type="RefSeq" id="XP_018067257.1">
    <property type="nucleotide sequence ID" value="XM_018208593.1"/>
</dbReference>
<dbReference type="PANTHER" id="PTHR24148">
    <property type="entry name" value="ANKYRIN REPEAT DOMAIN-CONTAINING PROTEIN 39 HOMOLOG-RELATED"/>
    <property type="match status" value="1"/>
</dbReference>
<gene>
    <name evidence="2" type="ORF">LY89DRAFT_571126</name>
</gene>
<dbReference type="EMBL" id="KQ947423">
    <property type="protein sequence ID" value="KUJ12902.1"/>
    <property type="molecule type" value="Genomic_DNA"/>
</dbReference>
<dbReference type="Proteomes" id="UP000070700">
    <property type="component" value="Unassembled WGS sequence"/>
</dbReference>
<feature type="non-terminal residue" evidence="2">
    <location>
        <position position="85"/>
    </location>
</feature>
<dbReference type="OrthoDB" id="2157530at2759"/>
<dbReference type="KEGG" id="psco:LY89DRAFT_571126"/>
<evidence type="ECO:0000259" key="1">
    <source>
        <dbReference type="Pfam" id="PF06985"/>
    </source>
</evidence>
<accession>A0A194WZ80</accession>
<feature type="domain" description="Heterokaryon incompatibility" evidence="1">
    <location>
        <begin position="5"/>
        <end position="83"/>
    </location>
</feature>
<reference evidence="2 3" key="1">
    <citation type="submission" date="2015-10" db="EMBL/GenBank/DDBJ databases">
        <title>Full genome of DAOMC 229536 Phialocephala scopiformis, a fungal endophyte of spruce producing the potent anti-insectan compound rugulosin.</title>
        <authorList>
            <consortium name="DOE Joint Genome Institute"/>
            <person name="Walker A.K."/>
            <person name="Frasz S.L."/>
            <person name="Seifert K.A."/>
            <person name="Miller J.D."/>
            <person name="Mondo S.J."/>
            <person name="Labutti K."/>
            <person name="Lipzen A."/>
            <person name="Dockter R."/>
            <person name="Kennedy M."/>
            <person name="Grigoriev I.V."/>
            <person name="Spatafora J.W."/>
        </authorList>
    </citation>
    <scope>NUCLEOTIDE SEQUENCE [LARGE SCALE GENOMIC DNA]</scope>
    <source>
        <strain evidence="2 3">CBS 120377</strain>
    </source>
</reference>
<organism evidence="2 3">
    <name type="scientific">Mollisia scopiformis</name>
    <name type="common">Conifer needle endophyte fungus</name>
    <name type="synonym">Phialocephala scopiformis</name>
    <dbReference type="NCBI Taxonomy" id="149040"/>
    <lineage>
        <taxon>Eukaryota</taxon>
        <taxon>Fungi</taxon>
        <taxon>Dikarya</taxon>
        <taxon>Ascomycota</taxon>
        <taxon>Pezizomycotina</taxon>
        <taxon>Leotiomycetes</taxon>
        <taxon>Helotiales</taxon>
        <taxon>Mollisiaceae</taxon>
        <taxon>Mollisia</taxon>
    </lineage>
</organism>
<proteinExistence type="predicted"/>